<dbReference type="InterPro" id="IPR000014">
    <property type="entry name" value="PAS"/>
</dbReference>
<dbReference type="EMBL" id="JABBGM010000003">
    <property type="protein sequence ID" value="NML93991.1"/>
    <property type="molecule type" value="Genomic_DNA"/>
</dbReference>
<comment type="caution">
    <text evidence="8">The sequence shown here is derived from an EMBL/GenBank/DDBJ whole genome shotgun (WGS) entry which is preliminary data.</text>
</comment>
<keyword evidence="4" id="KW-0808">Transferase</keyword>
<evidence type="ECO:0000256" key="2">
    <source>
        <dbReference type="ARBA" id="ARBA00012438"/>
    </source>
</evidence>
<dbReference type="InterPro" id="IPR001387">
    <property type="entry name" value="Cro/C1-type_HTH"/>
</dbReference>
<dbReference type="InterPro" id="IPR013655">
    <property type="entry name" value="PAS_fold_3"/>
</dbReference>
<dbReference type="CDD" id="cd00130">
    <property type="entry name" value="PAS"/>
    <property type="match status" value="1"/>
</dbReference>
<protein>
    <recommendedName>
        <fullName evidence="2">histidine kinase</fullName>
        <ecNumber evidence="2">2.7.13.3</ecNumber>
    </recommendedName>
</protein>
<keyword evidence="9" id="KW-1185">Reference proteome</keyword>
<dbReference type="CDD" id="cd00093">
    <property type="entry name" value="HTH_XRE"/>
    <property type="match status" value="1"/>
</dbReference>
<evidence type="ECO:0000259" key="7">
    <source>
        <dbReference type="PROSITE" id="PS50943"/>
    </source>
</evidence>
<keyword evidence="3" id="KW-0597">Phosphoprotein</keyword>
<evidence type="ECO:0000256" key="4">
    <source>
        <dbReference type="ARBA" id="ARBA00022679"/>
    </source>
</evidence>
<feature type="domain" description="PAS" evidence="6">
    <location>
        <begin position="35"/>
        <end position="77"/>
    </location>
</feature>
<name>A0A7Y0BQC2_9SPHN</name>
<dbReference type="PROSITE" id="PS50943">
    <property type="entry name" value="HTH_CROC1"/>
    <property type="match status" value="1"/>
</dbReference>
<dbReference type="Proteomes" id="UP000583556">
    <property type="component" value="Unassembled WGS sequence"/>
</dbReference>
<comment type="catalytic activity">
    <reaction evidence="1">
        <text>ATP + protein L-histidine = ADP + protein N-phospho-L-histidine.</text>
        <dbReference type="EC" id="2.7.13.3"/>
    </reaction>
</comment>
<dbReference type="Pfam" id="PF08447">
    <property type="entry name" value="PAS_3"/>
    <property type="match status" value="1"/>
</dbReference>
<sequence>MLRTGGIDPNWLMSFFSDACEASWTASSDGYVLDNPEWRKFTGQSQAEVEGEGWAKALHPEDQTRALEDWRKAVANGSVYSCAFRVRYLDGKYRNLLSVGTPIRKRDGSVFQWFGASFRLPGRATDASGFQHADLDDVAPAHLKAARAALGWSINTMSKLSGLSPMTLRRLEGAFTDIRASKASLERVLKLFANHGVTMLINNSLTVVAIERIQADSATQGSTIEENLKSVSVQRRDPRHKR</sequence>
<dbReference type="RefSeq" id="WP_169493241.1">
    <property type="nucleotide sequence ID" value="NZ_JABBGM010000003.1"/>
</dbReference>
<dbReference type="AlphaFoldDB" id="A0A7Y0BQC2"/>
<dbReference type="GO" id="GO:0003677">
    <property type="term" value="F:DNA binding"/>
    <property type="evidence" value="ECO:0007669"/>
    <property type="project" value="InterPro"/>
</dbReference>
<dbReference type="PANTHER" id="PTHR43304">
    <property type="entry name" value="PHYTOCHROME-LIKE PROTEIN CPH1"/>
    <property type="match status" value="1"/>
</dbReference>
<keyword evidence="5" id="KW-0418">Kinase</keyword>
<evidence type="ECO:0000259" key="6">
    <source>
        <dbReference type="PROSITE" id="PS50112"/>
    </source>
</evidence>
<dbReference type="InterPro" id="IPR052162">
    <property type="entry name" value="Sensor_kinase/Photoreceptor"/>
</dbReference>
<dbReference type="EC" id="2.7.13.3" evidence="2"/>
<dbReference type="NCBIfam" id="TIGR00229">
    <property type="entry name" value="sensory_box"/>
    <property type="match status" value="1"/>
</dbReference>
<evidence type="ECO:0000256" key="5">
    <source>
        <dbReference type="ARBA" id="ARBA00022777"/>
    </source>
</evidence>
<accession>A0A7Y0BQC2</accession>
<dbReference type="PROSITE" id="PS50112">
    <property type="entry name" value="PAS"/>
    <property type="match status" value="1"/>
</dbReference>
<dbReference type="InterPro" id="IPR010982">
    <property type="entry name" value="Lambda_DNA-bd_dom_sf"/>
</dbReference>
<proteinExistence type="predicted"/>
<dbReference type="Gene3D" id="3.30.450.20">
    <property type="entry name" value="PAS domain"/>
    <property type="match status" value="1"/>
</dbReference>
<dbReference type="InterPro" id="IPR035965">
    <property type="entry name" value="PAS-like_dom_sf"/>
</dbReference>
<evidence type="ECO:0000313" key="9">
    <source>
        <dbReference type="Proteomes" id="UP000583556"/>
    </source>
</evidence>
<dbReference type="Gene3D" id="1.10.260.40">
    <property type="entry name" value="lambda repressor-like DNA-binding domains"/>
    <property type="match status" value="1"/>
</dbReference>
<dbReference type="PANTHER" id="PTHR43304:SF1">
    <property type="entry name" value="PAC DOMAIN-CONTAINING PROTEIN"/>
    <property type="match status" value="1"/>
</dbReference>
<gene>
    <name evidence="8" type="ORF">HHL27_09970</name>
</gene>
<evidence type="ECO:0000313" key="8">
    <source>
        <dbReference type="EMBL" id="NML93991.1"/>
    </source>
</evidence>
<organism evidence="8 9">
    <name type="scientific">Novosphingobium olei</name>
    <dbReference type="NCBI Taxonomy" id="2728851"/>
    <lineage>
        <taxon>Bacteria</taxon>
        <taxon>Pseudomonadati</taxon>
        <taxon>Pseudomonadota</taxon>
        <taxon>Alphaproteobacteria</taxon>
        <taxon>Sphingomonadales</taxon>
        <taxon>Sphingomonadaceae</taxon>
        <taxon>Novosphingobium</taxon>
    </lineage>
</organism>
<feature type="domain" description="HTH cro/C1-type" evidence="7">
    <location>
        <begin position="143"/>
        <end position="172"/>
    </location>
</feature>
<dbReference type="GO" id="GO:0004673">
    <property type="term" value="F:protein histidine kinase activity"/>
    <property type="evidence" value="ECO:0007669"/>
    <property type="project" value="UniProtKB-EC"/>
</dbReference>
<dbReference type="SUPFAM" id="SSF55785">
    <property type="entry name" value="PYP-like sensor domain (PAS domain)"/>
    <property type="match status" value="1"/>
</dbReference>
<reference evidence="8 9" key="1">
    <citation type="submission" date="2020-04" db="EMBL/GenBank/DDBJ databases">
        <title>Novosphingobium sp. TW-4 isolated from soil.</title>
        <authorList>
            <person name="Dahal R.H."/>
            <person name="Chaudhary D.K."/>
        </authorList>
    </citation>
    <scope>NUCLEOTIDE SEQUENCE [LARGE SCALE GENOMIC DNA]</scope>
    <source>
        <strain evidence="8 9">TW-4</strain>
    </source>
</reference>
<evidence type="ECO:0000256" key="1">
    <source>
        <dbReference type="ARBA" id="ARBA00000085"/>
    </source>
</evidence>
<evidence type="ECO:0000256" key="3">
    <source>
        <dbReference type="ARBA" id="ARBA00022553"/>
    </source>
</evidence>